<accession>Q5GQP4</accession>
<evidence type="ECO:0000313" key="1">
    <source>
        <dbReference type="EMBL" id="CAF34108.1"/>
    </source>
</evidence>
<evidence type="ECO:0000313" key="2">
    <source>
        <dbReference type="Proteomes" id="UP000000994"/>
    </source>
</evidence>
<dbReference type="GeneID" id="3260375"/>
<organism evidence="1 2">
    <name type="scientific">Synechococcus phage S-PM2</name>
    <dbReference type="NCBI Taxonomy" id="238854"/>
    <lineage>
        <taxon>Viruses</taxon>
        <taxon>Duplodnaviria</taxon>
        <taxon>Heunggongvirae</taxon>
        <taxon>Uroviricota</taxon>
        <taxon>Caudoviricetes</taxon>
        <taxon>Pantevenvirales</taxon>
        <taxon>Kyanoviridae</taxon>
        <taxon>Nodensvirus</taxon>
        <taxon>Nodensvirus spm2</taxon>
    </lineage>
</organism>
<proteinExistence type="predicted"/>
<dbReference type="EMBL" id="AJ630128">
    <property type="protein sequence ID" value="CAF34108.1"/>
    <property type="molecule type" value="Genomic_DNA"/>
</dbReference>
<keyword evidence="2" id="KW-1185">Reference proteome</keyword>
<reference evidence="1 2" key="2">
    <citation type="journal article" date="2005" name="J. Bacteriol.">
        <title>The genome of S-PM2, a 'photosynthetic' T4-type bacteriophage that infects marine Synechococcus strains.</title>
        <authorList>
            <person name="Mann N.H."/>
            <person name="Clokie M.R."/>
            <person name="Millard A."/>
            <person name="Cook A."/>
            <person name="Wilson W.H."/>
            <person name="Wheatley P.J."/>
            <person name="Letarov A."/>
            <person name="Krisch H.M."/>
        </authorList>
    </citation>
    <scope>NUCLEOTIDE SEQUENCE</scope>
</reference>
<organismHost>
    <name type="scientific">Synechococcus</name>
    <dbReference type="NCBI Taxonomy" id="1129"/>
</organismHost>
<protein>
    <submittedName>
        <fullName evidence="1">Hypothetical-Protein belonging to T4-LIKE GC: 789</fullName>
    </submittedName>
</protein>
<dbReference type="Proteomes" id="UP000000994">
    <property type="component" value="Segment"/>
</dbReference>
<name>Q5GQP4_BPSYP</name>
<dbReference type="RefSeq" id="YP_195078.1">
    <property type="nucleotide sequence ID" value="NC_006820.1"/>
</dbReference>
<sequence length="84" mass="9573">MTNKKEVAQAIWDTYIGGYSKALMTPVEQFDTSITSDSRKIIADVLRELVFELQYYQCCGDEGVEDMVLDARDILDVCDELENL</sequence>
<dbReference type="KEGG" id="vg:3260375"/>
<gene>
    <name evidence="1" type="ORF">S-PM2p044</name>
</gene>
<reference evidence="1 2" key="1">
    <citation type="journal article" date="2004" name="Proc. Natl. Acad. Sci. U.S.A.">
        <title>Genetic organization of the psbAD region in phages infecting marine Synechococcus strains.</title>
        <authorList>
            <person name="Millard A."/>
            <person name="Clokie M.R."/>
            <person name="Shub D.A."/>
            <person name="Mann N.H."/>
        </authorList>
    </citation>
    <scope>NUCLEOTIDE SEQUENCE [LARGE SCALE GENOMIC DNA]</scope>
</reference>